<dbReference type="Proteomes" id="UP001497525">
    <property type="component" value="Unassembled WGS sequence"/>
</dbReference>
<feature type="region of interest" description="Disordered" evidence="5">
    <location>
        <begin position="1"/>
        <end position="32"/>
    </location>
</feature>
<feature type="region of interest" description="Disordered" evidence="5">
    <location>
        <begin position="291"/>
        <end position="337"/>
    </location>
</feature>
<evidence type="ECO:0000256" key="2">
    <source>
        <dbReference type="ARBA" id="ARBA00009540"/>
    </source>
</evidence>
<dbReference type="InterPro" id="IPR018392">
    <property type="entry name" value="LysM"/>
</dbReference>
<feature type="compositionally biased region" description="Basic and acidic residues" evidence="5">
    <location>
        <begin position="1"/>
        <end position="13"/>
    </location>
</feature>
<name>A0AAV2TQ17_CALDB</name>
<dbReference type="GO" id="GO:0005739">
    <property type="term" value="C:mitochondrion"/>
    <property type="evidence" value="ECO:0007669"/>
    <property type="project" value="UniProtKB-SubCell"/>
</dbReference>
<feature type="domain" description="TLDc" evidence="7">
    <location>
        <begin position="566"/>
        <end position="848"/>
    </location>
</feature>
<dbReference type="InterPro" id="IPR036779">
    <property type="entry name" value="LysM_dom_sf"/>
</dbReference>
<feature type="compositionally biased region" description="Basic and acidic residues" evidence="5">
    <location>
        <begin position="689"/>
        <end position="700"/>
    </location>
</feature>
<evidence type="ECO:0000256" key="4">
    <source>
        <dbReference type="ARBA" id="ARBA00040604"/>
    </source>
</evidence>
<protein>
    <recommendedName>
        <fullName evidence="4">Oxidation resistance protein 1</fullName>
    </recommendedName>
</protein>
<dbReference type="Pfam" id="PF01476">
    <property type="entry name" value="LysM"/>
    <property type="match status" value="1"/>
</dbReference>
<feature type="domain" description="LysM" evidence="6">
    <location>
        <begin position="24"/>
        <end position="67"/>
    </location>
</feature>
<dbReference type="PROSITE" id="PS51886">
    <property type="entry name" value="TLDC"/>
    <property type="match status" value="1"/>
</dbReference>
<dbReference type="SUPFAM" id="SSF54106">
    <property type="entry name" value="LysM domain"/>
    <property type="match status" value="1"/>
</dbReference>
<dbReference type="Pfam" id="PF07534">
    <property type="entry name" value="TLD"/>
    <property type="match status" value="2"/>
</dbReference>
<feature type="compositionally biased region" description="Polar residues" evidence="5">
    <location>
        <begin position="754"/>
        <end position="765"/>
    </location>
</feature>
<dbReference type="PROSITE" id="PS51782">
    <property type="entry name" value="LYSM"/>
    <property type="match status" value="1"/>
</dbReference>
<evidence type="ECO:0000313" key="8">
    <source>
        <dbReference type="EMBL" id="CAL5137467.1"/>
    </source>
</evidence>
<comment type="subcellular location">
    <subcellularLocation>
        <location evidence="1">Mitochondrion</location>
    </subcellularLocation>
</comment>
<dbReference type="PANTHER" id="PTHR23354:SF62">
    <property type="entry name" value="MUSTARD, ISOFORM V"/>
    <property type="match status" value="1"/>
</dbReference>
<feature type="region of interest" description="Disordered" evidence="5">
    <location>
        <begin position="688"/>
        <end position="768"/>
    </location>
</feature>
<dbReference type="AlphaFoldDB" id="A0AAV2TQ17"/>
<dbReference type="SMART" id="SM00584">
    <property type="entry name" value="TLDc"/>
    <property type="match status" value="1"/>
</dbReference>
<dbReference type="EMBL" id="CAXLJL010000401">
    <property type="protein sequence ID" value="CAL5137467.1"/>
    <property type="molecule type" value="Genomic_DNA"/>
</dbReference>
<dbReference type="Gene3D" id="3.10.350.10">
    <property type="entry name" value="LysM domain"/>
    <property type="match status" value="1"/>
</dbReference>
<dbReference type="PANTHER" id="PTHR23354">
    <property type="entry name" value="NUCLEOLAR PROTEIN 7/ESTROGEN RECEPTOR COACTIVATOR-RELATED"/>
    <property type="match status" value="1"/>
</dbReference>
<gene>
    <name evidence="8" type="ORF">CDAUBV1_LOCUS11777</name>
</gene>
<feature type="region of interest" description="Disordered" evidence="5">
    <location>
        <begin position="77"/>
        <end position="113"/>
    </location>
</feature>
<evidence type="ECO:0000313" key="9">
    <source>
        <dbReference type="Proteomes" id="UP001497525"/>
    </source>
</evidence>
<evidence type="ECO:0000256" key="5">
    <source>
        <dbReference type="SAM" id="MobiDB-lite"/>
    </source>
</evidence>
<dbReference type="GO" id="GO:0006979">
    <property type="term" value="P:response to oxidative stress"/>
    <property type="evidence" value="ECO:0007669"/>
    <property type="project" value="TreeGrafter"/>
</dbReference>
<keyword evidence="3" id="KW-0496">Mitochondrion</keyword>
<comment type="caution">
    <text evidence="8">The sequence shown here is derived from an EMBL/GenBank/DDBJ whole genome shotgun (WGS) entry which is preliminary data.</text>
</comment>
<sequence length="848" mass="93972">MTEEKKKEGVTEEKLEDAEEAPTVDYEVGPGDTLTNVAARFDSTPSELRRINRLFSRSLIPGRIIQVPTKKWIDPLTTGKVDGKKRPEGLLGSAQSVTKREDEEEPVSKNSAKNSPAQLFQRLKLNPFGLGDVIHRSGTSPTSDASIPTDVTVCLNEEEDPMTAKYVKFGCEFVVDLETCVPGLLLVTTTTLMFTPVDVPPTDVEQYSLMLPLERLRSVAMYKDQSVMFFTRRDHSVKRRAHTKSHVAERRRKSLSFNSGVIDLGIPDPTVGHDPKQISNAKSFQSLLRHDSPRELSVSTQTASADKIRARSETSTDSLNPGDGSSEGSIKPHGPELKQKEPKLYLCILASSVGTNFERHPLWCTLQSMEFWFQMPSEKSELLLNFFKTCQFALTEPESKSNVTQSATVKSSEQSGEENTEHTVFVPVSKAFDWVLPRIGSIDERSKSMMSNRTRSQSFKDTQRVRHQRNLPTVAKRMTVYTAGKPTLEEEKLVLQTLKRDSVLWELGSPTVGYSSLFVPRVFKVVNSQELRQQQEESRRQKSLNKSVQSAMPERLPLPLATSASQILDQFKVRQLMCNLPAEAEGLDWSLTYSTAVHGFNLRTLYHQCAVGLLTGTSGTAPLASRVQVDLCTPLSANEPCLMAIRTTTGEIFGAMLNTHPYMSGVKFFGNGSCYVFRWIIPSIDDSGDQTHSHSNKSEKVNSLSPVSSTGTGTTNAAPPGVVYPSFIAESQEVEDSSSSKNGDSSPDKDNEPLTKQISTGSSDSGGEEVAQLVEADFQKYTWTGKNTYFIRGDNKCLTVGCSQGHAAIYLDDVLLHGRTEFCETFDNEPLCSDGDFTIANLELWSFR</sequence>
<comment type="similarity">
    <text evidence="2">Belongs to the OXR1 family.</text>
</comment>
<evidence type="ECO:0000259" key="7">
    <source>
        <dbReference type="PROSITE" id="PS51886"/>
    </source>
</evidence>
<feature type="compositionally biased region" description="Polar residues" evidence="5">
    <location>
        <begin position="448"/>
        <end position="460"/>
    </location>
</feature>
<dbReference type="InterPro" id="IPR006571">
    <property type="entry name" value="TLDc_dom"/>
</dbReference>
<dbReference type="CDD" id="cd00118">
    <property type="entry name" value="LysM"/>
    <property type="match status" value="1"/>
</dbReference>
<feature type="region of interest" description="Disordered" evidence="5">
    <location>
        <begin position="447"/>
        <end position="466"/>
    </location>
</feature>
<accession>A0AAV2TQ17</accession>
<organism evidence="8 9">
    <name type="scientific">Calicophoron daubneyi</name>
    <name type="common">Rumen fluke</name>
    <name type="synonym">Paramphistomum daubneyi</name>
    <dbReference type="NCBI Taxonomy" id="300641"/>
    <lineage>
        <taxon>Eukaryota</taxon>
        <taxon>Metazoa</taxon>
        <taxon>Spiralia</taxon>
        <taxon>Lophotrochozoa</taxon>
        <taxon>Platyhelminthes</taxon>
        <taxon>Trematoda</taxon>
        <taxon>Digenea</taxon>
        <taxon>Plagiorchiida</taxon>
        <taxon>Pronocephalata</taxon>
        <taxon>Paramphistomoidea</taxon>
        <taxon>Paramphistomidae</taxon>
        <taxon>Calicophoron</taxon>
    </lineage>
</organism>
<dbReference type="GO" id="GO:0005634">
    <property type="term" value="C:nucleus"/>
    <property type="evidence" value="ECO:0007669"/>
    <property type="project" value="TreeGrafter"/>
</dbReference>
<evidence type="ECO:0000259" key="6">
    <source>
        <dbReference type="PROSITE" id="PS51782"/>
    </source>
</evidence>
<dbReference type="SMART" id="SM00257">
    <property type="entry name" value="LysM"/>
    <property type="match status" value="1"/>
</dbReference>
<evidence type="ECO:0000256" key="1">
    <source>
        <dbReference type="ARBA" id="ARBA00004173"/>
    </source>
</evidence>
<evidence type="ECO:0000256" key="3">
    <source>
        <dbReference type="ARBA" id="ARBA00023128"/>
    </source>
</evidence>
<proteinExistence type="inferred from homology"/>
<reference evidence="8" key="1">
    <citation type="submission" date="2024-06" db="EMBL/GenBank/DDBJ databases">
        <authorList>
            <person name="Liu X."/>
            <person name="Lenzi L."/>
            <person name="Haldenby T S."/>
            <person name="Uol C."/>
        </authorList>
    </citation>
    <scope>NUCLEOTIDE SEQUENCE</scope>
</reference>